<dbReference type="Proteomes" id="UP000037035">
    <property type="component" value="Unassembled WGS sequence"/>
</dbReference>
<name>A0A0L6V3C5_9BASI</name>
<dbReference type="EMBL" id="LAVV01007835">
    <property type="protein sequence ID" value="KNZ54615.1"/>
    <property type="molecule type" value="Genomic_DNA"/>
</dbReference>
<reference evidence="1 2" key="1">
    <citation type="submission" date="2015-08" db="EMBL/GenBank/DDBJ databases">
        <title>Next Generation Sequencing and Analysis of the Genome of Puccinia sorghi L Schw, the Causal Agent of Maize Common Rust.</title>
        <authorList>
            <person name="Rochi L."/>
            <person name="Burguener G."/>
            <person name="Darino M."/>
            <person name="Turjanski A."/>
            <person name="Kreff E."/>
            <person name="Dieguez M.J."/>
            <person name="Sacco F."/>
        </authorList>
    </citation>
    <scope>NUCLEOTIDE SEQUENCE [LARGE SCALE GENOMIC DNA]</scope>
    <source>
        <strain evidence="1 2">RO10H11247</strain>
    </source>
</reference>
<evidence type="ECO:0000313" key="1">
    <source>
        <dbReference type="EMBL" id="KNZ54615.1"/>
    </source>
</evidence>
<protein>
    <submittedName>
        <fullName evidence="1">Uncharacterized protein</fullName>
    </submittedName>
</protein>
<accession>A0A0L6V3C5</accession>
<evidence type="ECO:0000313" key="2">
    <source>
        <dbReference type="Proteomes" id="UP000037035"/>
    </source>
</evidence>
<dbReference type="VEuPathDB" id="FungiDB:VP01_28g6"/>
<dbReference type="AlphaFoldDB" id="A0A0L6V3C5"/>
<keyword evidence="2" id="KW-1185">Reference proteome</keyword>
<sequence length="273" mass="30911">MNQTFNHSKFDFDNFSTWHWGIITALGYKNVDDYILEEHTADMKCSPQLGEHMVPKITKYETKVLWDSIVTYFATKTVEKSESALEKLFHAQFLEGDMDKCINTFRIAFRRVVERLPPLFSFFRKLQFTNFKDSEINFDEFLKNLELQLQCQNRTQGQLALTVYLAYSASSKGAPKKHSQKGQPRASLSSNICVNNLCRLQEEESCLPEFGILSSENHNKDTIILDGGASANGNLISIVGFGPATMPTTVGLVNISLVYYLPNISDSLISLTH</sequence>
<gene>
    <name evidence="1" type="ORF">VP01_28g6</name>
</gene>
<comment type="caution">
    <text evidence="1">The sequence shown here is derived from an EMBL/GenBank/DDBJ whole genome shotgun (WGS) entry which is preliminary data.</text>
</comment>
<organism evidence="1 2">
    <name type="scientific">Puccinia sorghi</name>
    <dbReference type="NCBI Taxonomy" id="27349"/>
    <lineage>
        <taxon>Eukaryota</taxon>
        <taxon>Fungi</taxon>
        <taxon>Dikarya</taxon>
        <taxon>Basidiomycota</taxon>
        <taxon>Pucciniomycotina</taxon>
        <taxon>Pucciniomycetes</taxon>
        <taxon>Pucciniales</taxon>
        <taxon>Pucciniaceae</taxon>
        <taxon>Puccinia</taxon>
    </lineage>
</organism>
<proteinExistence type="predicted"/>